<protein>
    <submittedName>
        <fullName evidence="4">Ankyrin</fullName>
    </submittedName>
</protein>
<dbReference type="OrthoDB" id="539213at2759"/>
<dbReference type="GO" id="GO:0085020">
    <property type="term" value="P:protein K6-linked ubiquitination"/>
    <property type="evidence" value="ECO:0007669"/>
    <property type="project" value="TreeGrafter"/>
</dbReference>
<dbReference type="PANTHER" id="PTHR24171:SF8">
    <property type="entry name" value="BRCA1-ASSOCIATED RING DOMAIN PROTEIN 1"/>
    <property type="match status" value="1"/>
</dbReference>
<feature type="repeat" description="ANK" evidence="3">
    <location>
        <begin position="74"/>
        <end position="107"/>
    </location>
</feature>
<comment type="caution">
    <text evidence="4">The sequence shown here is derived from an EMBL/GenBank/DDBJ whole genome shotgun (WGS) entry which is preliminary data.</text>
</comment>
<evidence type="ECO:0000256" key="3">
    <source>
        <dbReference type="PROSITE-ProRule" id="PRU00023"/>
    </source>
</evidence>
<dbReference type="GO" id="GO:0004842">
    <property type="term" value="F:ubiquitin-protein transferase activity"/>
    <property type="evidence" value="ECO:0007669"/>
    <property type="project" value="TreeGrafter"/>
</dbReference>
<dbReference type="EMBL" id="MU006090">
    <property type="protein sequence ID" value="KAF2842450.1"/>
    <property type="molecule type" value="Genomic_DNA"/>
</dbReference>
<evidence type="ECO:0000313" key="5">
    <source>
        <dbReference type="Proteomes" id="UP000799429"/>
    </source>
</evidence>
<keyword evidence="5" id="KW-1185">Reference proteome</keyword>
<dbReference type="Gene3D" id="1.25.40.20">
    <property type="entry name" value="Ankyrin repeat-containing domain"/>
    <property type="match status" value="1"/>
</dbReference>
<dbReference type="AlphaFoldDB" id="A0A9P4SIK1"/>
<evidence type="ECO:0000256" key="1">
    <source>
        <dbReference type="ARBA" id="ARBA00022737"/>
    </source>
</evidence>
<dbReference type="Proteomes" id="UP000799429">
    <property type="component" value="Unassembled WGS sequence"/>
</dbReference>
<keyword evidence="1" id="KW-0677">Repeat</keyword>
<reference evidence="4" key="1">
    <citation type="journal article" date="2020" name="Stud. Mycol.">
        <title>101 Dothideomycetes genomes: a test case for predicting lifestyles and emergence of pathogens.</title>
        <authorList>
            <person name="Haridas S."/>
            <person name="Albert R."/>
            <person name="Binder M."/>
            <person name="Bloem J."/>
            <person name="Labutti K."/>
            <person name="Salamov A."/>
            <person name="Andreopoulos B."/>
            <person name="Baker S."/>
            <person name="Barry K."/>
            <person name="Bills G."/>
            <person name="Bluhm B."/>
            <person name="Cannon C."/>
            <person name="Castanera R."/>
            <person name="Culley D."/>
            <person name="Daum C."/>
            <person name="Ezra D."/>
            <person name="Gonzalez J."/>
            <person name="Henrissat B."/>
            <person name="Kuo A."/>
            <person name="Liang C."/>
            <person name="Lipzen A."/>
            <person name="Lutzoni F."/>
            <person name="Magnuson J."/>
            <person name="Mondo S."/>
            <person name="Nolan M."/>
            <person name="Ohm R."/>
            <person name="Pangilinan J."/>
            <person name="Park H.-J."/>
            <person name="Ramirez L."/>
            <person name="Alfaro M."/>
            <person name="Sun H."/>
            <person name="Tritt A."/>
            <person name="Yoshinaga Y."/>
            <person name="Zwiers L.-H."/>
            <person name="Turgeon B."/>
            <person name="Goodwin S."/>
            <person name="Spatafora J."/>
            <person name="Crous P."/>
            <person name="Grigoriev I."/>
        </authorList>
    </citation>
    <scope>NUCLEOTIDE SEQUENCE</scope>
    <source>
        <strain evidence="4">CBS 101060</strain>
    </source>
</reference>
<name>A0A9P4SIK1_9PEZI</name>
<proteinExistence type="predicted"/>
<dbReference type="InterPro" id="IPR036770">
    <property type="entry name" value="Ankyrin_rpt-contain_sf"/>
</dbReference>
<organism evidence="4 5">
    <name type="scientific">Patellaria atrata CBS 101060</name>
    <dbReference type="NCBI Taxonomy" id="1346257"/>
    <lineage>
        <taxon>Eukaryota</taxon>
        <taxon>Fungi</taxon>
        <taxon>Dikarya</taxon>
        <taxon>Ascomycota</taxon>
        <taxon>Pezizomycotina</taxon>
        <taxon>Dothideomycetes</taxon>
        <taxon>Dothideomycetes incertae sedis</taxon>
        <taxon>Patellariales</taxon>
        <taxon>Patellariaceae</taxon>
        <taxon>Patellaria</taxon>
    </lineage>
</organism>
<dbReference type="SUPFAM" id="SSF48403">
    <property type="entry name" value="Ankyrin repeat"/>
    <property type="match status" value="1"/>
</dbReference>
<dbReference type="PROSITE" id="PS50088">
    <property type="entry name" value="ANK_REPEAT"/>
    <property type="match status" value="1"/>
</dbReference>
<accession>A0A9P4SIK1</accession>
<dbReference type="InterPro" id="IPR002110">
    <property type="entry name" value="Ankyrin_rpt"/>
</dbReference>
<evidence type="ECO:0000313" key="4">
    <source>
        <dbReference type="EMBL" id="KAF2842450.1"/>
    </source>
</evidence>
<dbReference type="PANTHER" id="PTHR24171">
    <property type="entry name" value="ANKYRIN REPEAT DOMAIN-CONTAINING PROTEIN 39-RELATED"/>
    <property type="match status" value="1"/>
</dbReference>
<dbReference type="PROSITE" id="PS50297">
    <property type="entry name" value="ANK_REP_REGION"/>
    <property type="match status" value="1"/>
</dbReference>
<sequence>MDPEAKSKYAIHEACREGRTAEVEALLNANPRLATRRDEDDRLPLHWAVSYNRLPIVRLLVLSKEFDVDAQDGLGWTPLMMAASLRDGEEVLELLLSRGAEVNIQTISEGHADAAVFLLKEGAVADIVDREGRRALELAPDAKVRDFILRSAEREGIDLG</sequence>
<gene>
    <name evidence="4" type="ORF">M501DRAFT_418769</name>
</gene>
<evidence type="ECO:0000256" key="2">
    <source>
        <dbReference type="ARBA" id="ARBA00023043"/>
    </source>
</evidence>
<dbReference type="Pfam" id="PF12796">
    <property type="entry name" value="Ank_2"/>
    <property type="match status" value="1"/>
</dbReference>
<dbReference type="SMART" id="SM00248">
    <property type="entry name" value="ANK"/>
    <property type="match status" value="3"/>
</dbReference>
<keyword evidence="2 3" id="KW-0040">ANK repeat</keyword>